<evidence type="ECO:0000313" key="3">
    <source>
        <dbReference type="Proteomes" id="UP000198157"/>
    </source>
</evidence>
<protein>
    <recommendedName>
        <fullName evidence="4">DUF2145 domain-containing protein</fullName>
    </recommendedName>
</protein>
<dbReference type="AlphaFoldDB" id="A0A246HJQ4"/>
<proteinExistence type="predicted"/>
<gene>
    <name evidence="2" type="ORF">CEE60_15115</name>
</gene>
<dbReference type="Proteomes" id="UP000198157">
    <property type="component" value="Unassembled WGS sequence"/>
</dbReference>
<feature type="signal peptide" evidence="1">
    <location>
        <begin position="1"/>
        <end position="30"/>
    </location>
</feature>
<dbReference type="EMBL" id="NIVS01000042">
    <property type="protein sequence ID" value="OWQ51371.1"/>
    <property type="molecule type" value="Genomic_DNA"/>
</dbReference>
<dbReference type="PIRSF" id="PIRSF028477">
    <property type="entry name" value="UCP028477"/>
    <property type="match status" value="1"/>
</dbReference>
<evidence type="ECO:0000256" key="1">
    <source>
        <dbReference type="SAM" id="SignalP"/>
    </source>
</evidence>
<name>A0A246HJQ4_STEMA</name>
<keyword evidence="1" id="KW-0732">Signal</keyword>
<accession>A0A246HJQ4</accession>
<sequence length="287" mass="31392">MDVPCAALIKRLHPALLCAVLLGAALTAQAEPQCTERYPTPAALASMFDVALATTDALDALDGVDVVLIARGGQDLSKYGLRHSHLAFLLREDDGHWRAVHLLNPCKTAESHLFREGVATFIGETSSHTDLRIGVPTPALHDALKAMLTQPAIQAKALHEARYSVVAYPFRTEYQNSNQWVLEVLGAAMAQVEERTLIVNRTQAQQWLQRHMYTPSTLHIGVAKRLGARFFVPNAAVTDHPASERISGNYSVVTVESIFDFLKLRSSLQQEVAVPHVPVKGITAPKP</sequence>
<organism evidence="2 3">
    <name type="scientific">Stenotrophomonas maltophilia</name>
    <name type="common">Pseudomonas maltophilia</name>
    <name type="synonym">Xanthomonas maltophilia</name>
    <dbReference type="NCBI Taxonomy" id="40324"/>
    <lineage>
        <taxon>Bacteria</taxon>
        <taxon>Pseudomonadati</taxon>
        <taxon>Pseudomonadota</taxon>
        <taxon>Gammaproteobacteria</taxon>
        <taxon>Lysobacterales</taxon>
        <taxon>Lysobacteraceae</taxon>
        <taxon>Stenotrophomonas</taxon>
        <taxon>Stenotrophomonas maltophilia group</taxon>
    </lineage>
</organism>
<feature type="chain" id="PRO_5012512583" description="DUF2145 domain-containing protein" evidence="1">
    <location>
        <begin position="31"/>
        <end position="287"/>
    </location>
</feature>
<reference evidence="2 3" key="1">
    <citation type="submission" date="2017-06" db="EMBL/GenBank/DDBJ databases">
        <authorList>
            <person name="Kim H.J."/>
            <person name="Triplett B.A."/>
        </authorList>
    </citation>
    <scope>NUCLEOTIDE SEQUENCE [LARGE SCALE GENOMIC DNA]</scope>
    <source>
        <strain evidence="2 3">13146</strain>
    </source>
</reference>
<dbReference type="Pfam" id="PF09916">
    <property type="entry name" value="DUF2145"/>
    <property type="match status" value="1"/>
</dbReference>
<evidence type="ECO:0000313" key="2">
    <source>
        <dbReference type="EMBL" id="OWQ51371.1"/>
    </source>
</evidence>
<evidence type="ECO:0008006" key="4">
    <source>
        <dbReference type="Google" id="ProtNLM"/>
    </source>
</evidence>
<dbReference type="OrthoDB" id="6623995at2"/>
<comment type="caution">
    <text evidence="2">The sequence shown here is derived from an EMBL/GenBank/DDBJ whole genome shotgun (WGS) entry which is preliminary data.</text>
</comment>
<dbReference type="InterPro" id="IPR014547">
    <property type="entry name" value="UCP028477"/>
</dbReference>